<evidence type="ECO:0000313" key="3">
    <source>
        <dbReference type="Proteomes" id="UP000593571"/>
    </source>
</evidence>
<name>A0A7J8H0W6_ROUAE</name>
<evidence type="ECO:0000313" key="2">
    <source>
        <dbReference type="EMBL" id="KAF6465847.1"/>
    </source>
</evidence>
<comment type="caution">
    <text evidence="2">The sequence shown here is derived from an EMBL/GenBank/DDBJ whole genome shotgun (WGS) entry which is preliminary data.</text>
</comment>
<evidence type="ECO:0000256" key="1">
    <source>
        <dbReference type="SAM" id="MobiDB-lite"/>
    </source>
</evidence>
<feature type="compositionally biased region" description="Basic and acidic residues" evidence="1">
    <location>
        <begin position="91"/>
        <end position="103"/>
    </location>
</feature>
<organism evidence="2 3">
    <name type="scientific">Rousettus aegyptiacus</name>
    <name type="common">Egyptian fruit bat</name>
    <name type="synonym">Pteropus aegyptiacus</name>
    <dbReference type="NCBI Taxonomy" id="9407"/>
    <lineage>
        <taxon>Eukaryota</taxon>
        <taxon>Metazoa</taxon>
        <taxon>Chordata</taxon>
        <taxon>Craniata</taxon>
        <taxon>Vertebrata</taxon>
        <taxon>Euteleostomi</taxon>
        <taxon>Mammalia</taxon>
        <taxon>Eutheria</taxon>
        <taxon>Laurasiatheria</taxon>
        <taxon>Chiroptera</taxon>
        <taxon>Yinpterochiroptera</taxon>
        <taxon>Pteropodoidea</taxon>
        <taxon>Pteropodidae</taxon>
        <taxon>Rousettinae</taxon>
        <taxon>Rousettus</taxon>
    </lineage>
</organism>
<keyword evidence="3" id="KW-1185">Reference proteome</keyword>
<sequence>MGNPGVKDKLARTKTLTLSLPCTCASVQTSRLPILQPHIQPVPLSCSISTLTPVFTCIGVRSVPFRLCFPRPVSSSAALTPAYTGSLLGTRQEESTWPDRTEQDAEGEAAEADPHPRCPPKEVLKSCLGNPHRKAFEWEIQPQTI</sequence>
<dbReference type="EMBL" id="JACASE010000005">
    <property type="protein sequence ID" value="KAF6465847.1"/>
    <property type="molecule type" value="Genomic_DNA"/>
</dbReference>
<protein>
    <submittedName>
        <fullName evidence="2">Uncharacterized protein</fullName>
    </submittedName>
</protein>
<gene>
    <name evidence="2" type="ORF">HJG63_011232</name>
</gene>
<dbReference type="AlphaFoldDB" id="A0A7J8H0W6"/>
<feature type="region of interest" description="Disordered" evidence="1">
    <location>
        <begin position="84"/>
        <end position="120"/>
    </location>
</feature>
<accession>A0A7J8H0W6</accession>
<dbReference type="Proteomes" id="UP000593571">
    <property type="component" value="Unassembled WGS sequence"/>
</dbReference>
<proteinExistence type="predicted"/>
<reference evidence="2 3" key="1">
    <citation type="journal article" date="2020" name="Nature">
        <title>Six reference-quality genomes reveal evolution of bat adaptations.</title>
        <authorList>
            <person name="Jebb D."/>
            <person name="Huang Z."/>
            <person name="Pippel M."/>
            <person name="Hughes G.M."/>
            <person name="Lavrichenko K."/>
            <person name="Devanna P."/>
            <person name="Winkler S."/>
            <person name="Jermiin L.S."/>
            <person name="Skirmuntt E.C."/>
            <person name="Katzourakis A."/>
            <person name="Burkitt-Gray L."/>
            <person name="Ray D.A."/>
            <person name="Sullivan K.A.M."/>
            <person name="Roscito J.G."/>
            <person name="Kirilenko B.M."/>
            <person name="Davalos L.M."/>
            <person name="Corthals A.P."/>
            <person name="Power M.L."/>
            <person name="Jones G."/>
            <person name="Ransome R.D."/>
            <person name="Dechmann D.K.N."/>
            <person name="Locatelli A.G."/>
            <person name="Puechmaille S.J."/>
            <person name="Fedrigo O."/>
            <person name="Jarvis E.D."/>
            <person name="Hiller M."/>
            <person name="Vernes S.C."/>
            <person name="Myers E.W."/>
            <person name="Teeling E.C."/>
        </authorList>
    </citation>
    <scope>NUCLEOTIDE SEQUENCE [LARGE SCALE GENOMIC DNA]</scope>
    <source>
        <strain evidence="2">MRouAeg1</strain>
        <tissue evidence="2">Muscle</tissue>
    </source>
</reference>